<name>A0ABU7KH65_9ACTN</name>
<feature type="compositionally biased region" description="Pro residues" evidence="1">
    <location>
        <begin position="316"/>
        <end position="331"/>
    </location>
</feature>
<gene>
    <name evidence="2" type="ORF">Q8791_30455</name>
</gene>
<evidence type="ECO:0000313" key="2">
    <source>
        <dbReference type="EMBL" id="MEE2041552.1"/>
    </source>
</evidence>
<feature type="compositionally biased region" description="Low complexity" evidence="1">
    <location>
        <begin position="282"/>
        <end position="296"/>
    </location>
</feature>
<accession>A0ABU7KH65</accession>
<evidence type="ECO:0000256" key="1">
    <source>
        <dbReference type="SAM" id="MobiDB-lite"/>
    </source>
</evidence>
<evidence type="ECO:0000313" key="3">
    <source>
        <dbReference type="Proteomes" id="UP001356095"/>
    </source>
</evidence>
<dbReference type="EMBL" id="JAUZMY010000054">
    <property type="protein sequence ID" value="MEE2041552.1"/>
    <property type="molecule type" value="Genomic_DNA"/>
</dbReference>
<dbReference type="RefSeq" id="WP_330095309.1">
    <property type="nucleotide sequence ID" value="NZ_JAUZMY010000054.1"/>
</dbReference>
<feature type="compositionally biased region" description="Polar residues" evidence="1">
    <location>
        <begin position="268"/>
        <end position="281"/>
    </location>
</feature>
<proteinExistence type="predicted"/>
<feature type="compositionally biased region" description="Basic and acidic residues" evidence="1">
    <location>
        <begin position="162"/>
        <end position="179"/>
    </location>
</feature>
<organism evidence="2 3">
    <name type="scientific">Nocardiopsis codii</name>
    <dbReference type="NCBI Taxonomy" id="3065942"/>
    <lineage>
        <taxon>Bacteria</taxon>
        <taxon>Bacillati</taxon>
        <taxon>Actinomycetota</taxon>
        <taxon>Actinomycetes</taxon>
        <taxon>Streptosporangiales</taxon>
        <taxon>Nocardiopsidaceae</taxon>
        <taxon>Nocardiopsis</taxon>
    </lineage>
</organism>
<reference evidence="2 3" key="1">
    <citation type="submission" date="2023-08" db="EMBL/GenBank/DDBJ databases">
        <authorList>
            <person name="Girao M."/>
            <person name="Carvalho M.F."/>
        </authorList>
    </citation>
    <scope>NUCLEOTIDE SEQUENCE [LARGE SCALE GENOMIC DNA]</scope>
    <source>
        <strain evidence="2 3">CT-R113</strain>
    </source>
</reference>
<sequence>MSPKQPRVSTRAKYKLKFSPYLWVRDLDIATPILHTITGVIANAVDPDGGFCWLTNKNIGQKACYSSQSAAKNAVNTLCEFGVARKLEGQLRLDVLAAAGVVISPDETLAVIELLIPASAYTPEDLVRVNLMRAERGLGLDPITPETRPDITGLIGTRAKRKDAGKEAPQRRAKDRRAAEAAYQEEQPSRSSAQDLEGPPEDPFEAPPLSEGGTSLSEPGTSDPGEGQNPPPPGFQKPTPLGFRNPPPWVSETPNPYMHYPRDADPDSSPSVGAQPQEEFSQVSGPDGPDGQGSAQQDDDQGVNGAGGDAARPADDPGPAPAEPVESPAPPTAAELLVDQLLSETARLGAEPLGDPVQDRRRLVAMAQAALDRGMTPMRLREIASAGLYNVKRQWALATRLSAPEAFAQGHGDGLGGAPMGGGAAAPRPRCLWHPNCTTLDARGRCAECAEAERVRSLAAGEVVEYSQDADGVWRDHTGAQAKDADEFEGLTPDEIAQIMADRARMSAELASRPERVREAAAAARRLFTPPADEELVDGGR</sequence>
<keyword evidence="3" id="KW-1185">Reference proteome</keyword>
<comment type="caution">
    <text evidence="2">The sequence shown here is derived from an EMBL/GenBank/DDBJ whole genome shotgun (WGS) entry which is preliminary data.</text>
</comment>
<dbReference type="Proteomes" id="UP001356095">
    <property type="component" value="Unassembled WGS sequence"/>
</dbReference>
<protein>
    <submittedName>
        <fullName evidence="2">Uncharacterized protein</fullName>
    </submittedName>
</protein>
<feature type="region of interest" description="Disordered" evidence="1">
    <location>
        <begin position="142"/>
        <end position="334"/>
    </location>
</feature>